<evidence type="ECO:0000256" key="7">
    <source>
        <dbReference type="ARBA" id="ARBA00037355"/>
    </source>
</evidence>
<dbReference type="Proteomes" id="UP000005631">
    <property type="component" value="Chromosome"/>
</dbReference>
<dbReference type="Pfam" id="PF02698">
    <property type="entry name" value="DUF218"/>
    <property type="match status" value="1"/>
</dbReference>
<dbReference type="CDD" id="cd06259">
    <property type="entry name" value="YdcF-like"/>
    <property type="match status" value="1"/>
</dbReference>
<evidence type="ECO:0000256" key="1">
    <source>
        <dbReference type="ARBA" id="ARBA00004377"/>
    </source>
</evidence>
<keyword evidence="6" id="KW-0472">Membrane</keyword>
<feature type="domain" description="DUF218" evidence="8">
    <location>
        <begin position="48"/>
        <end position="170"/>
    </location>
</feature>
<dbReference type="EMBL" id="CP003156">
    <property type="protein sequence ID" value="AEV33775.1"/>
    <property type="molecule type" value="Genomic_DNA"/>
</dbReference>
<protein>
    <submittedName>
        <fullName evidence="9">Uncharacterized membrane protein</fullName>
    </submittedName>
</protein>
<evidence type="ECO:0000256" key="4">
    <source>
        <dbReference type="ARBA" id="ARBA00022692"/>
    </source>
</evidence>
<evidence type="ECO:0000313" key="10">
    <source>
        <dbReference type="Proteomes" id="UP000005631"/>
    </source>
</evidence>
<evidence type="ECO:0000256" key="5">
    <source>
        <dbReference type="ARBA" id="ARBA00022989"/>
    </source>
</evidence>
<name>G8R0P8_OWEHD</name>
<dbReference type="OrthoDB" id="9782395at2"/>
<dbReference type="STRING" id="926562.Oweho_2815"/>
<sequence length="214" mass="24021">MKMKKWLLVFLMLFLLGGVALIGSYFAVERYSSPLVFDDLEKLPNTKVAVLLGTSSNLVNGGKNQYFENRMNAAAELYKSGKVEYLLVSGDNRQRNYNEPVAMQAALIKRSVPQDKIVLDYAGFRTLDSMVRAKAVFGQSKFIVISQRFHNERAVYIANHCGIDAVGFNAADVEISAGLKTQLREVLARFKMMLDLYLLKTEPHFLGDKIVIGE</sequence>
<dbReference type="HOGENOM" id="CLU_051474_0_2_10"/>
<keyword evidence="2" id="KW-1003">Cell membrane</keyword>
<evidence type="ECO:0000313" key="9">
    <source>
        <dbReference type="EMBL" id="AEV33775.1"/>
    </source>
</evidence>
<accession>G8R0P8</accession>
<keyword evidence="3" id="KW-0997">Cell inner membrane</keyword>
<dbReference type="eggNOG" id="COG2949">
    <property type="taxonomic scope" value="Bacteria"/>
</dbReference>
<reference evidence="9 10" key="1">
    <citation type="journal article" date="2012" name="Stand. Genomic Sci.">
        <title>Genome sequence of the orange-pigmented seawater bacterium Owenweeksia hongkongensis type strain (UST20020801(T)).</title>
        <authorList>
            <person name="Riedel T."/>
            <person name="Held B."/>
            <person name="Nolan M."/>
            <person name="Lucas S."/>
            <person name="Lapidus A."/>
            <person name="Tice H."/>
            <person name="Del Rio T.G."/>
            <person name="Cheng J.F."/>
            <person name="Han C."/>
            <person name="Tapia R."/>
            <person name="Goodwin L.A."/>
            <person name="Pitluck S."/>
            <person name="Liolios K."/>
            <person name="Mavromatis K."/>
            <person name="Pagani I."/>
            <person name="Ivanova N."/>
            <person name="Mikhailova N."/>
            <person name="Pati A."/>
            <person name="Chen A."/>
            <person name="Palaniappan K."/>
            <person name="Rohde M."/>
            <person name="Tindall B.J."/>
            <person name="Detter J.C."/>
            <person name="Goker M."/>
            <person name="Woyke T."/>
            <person name="Bristow J."/>
            <person name="Eisen J.A."/>
            <person name="Markowitz V."/>
            <person name="Hugenholtz P."/>
            <person name="Klenk H.P."/>
            <person name="Kyrpides N.C."/>
        </authorList>
    </citation>
    <scope>NUCLEOTIDE SEQUENCE</scope>
    <source>
        <strain evidence="10">DSM 17368 / JCM 12287 / NRRL B-23963</strain>
    </source>
</reference>
<dbReference type="KEGG" id="oho:Oweho_2815"/>
<proteinExistence type="predicted"/>
<keyword evidence="5" id="KW-1133">Transmembrane helix</keyword>
<dbReference type="PATRIC" id="fig|926562.3.peg.2832"/>
<keyword evidence="10" id="KW-1185">Reference proteome</keyword>
<organism evidence="9 10">
    <name type="scientific">Owenweeksia hongkongensis (strain DSM 17368 / CIP 108786 / JCM 12287 / NRRL B-23963 / UST20020801)</name>
    <dbReference type="NCBI Taxonomy" id="926562"/>
    <lineage>
        <taxon>Bacteria</taxon>
        <taxon>Pseudomonadati</taxon>
        <taxon>Bacteroidota</taxon>
        <taxon>Flavobacteriia</taxon>
        <taxon>Flavobacteriales</taxon>
        <taxon>Owenweeksiaceae</taxon>
        <taxon>Owenweeksia</taxon>
    </lineage>
</organism>
<evidence type="ECO:0000256" key="3">
    <source>
        <dbReference type="ARBA" id="ARBA00022519"/>
    </source>
</evidence>
<dbReference type="InterPro" id="IPR051599">
    <property type="entry name" value="Cell_Envelope_Assoc"/>
</dbReference>
<evidence type="ECO:0000259" key="8">
    <source>
        <dbReference type="Pfam" id="PF02698"/>
    </source>
</evidence>
<keyword evidence="4" id="KW-0812">Transmembrane</keyword>
<dbReference type="InterPro" id="IPR003848">
    <property type="entry name" value="DUF218"/>
</dbReference>
<evidence type="ECO:0000256" key="2">
    <source>
        <dbReference type="ARBA" id="ARBA00022475"/>
    </source>
</evidence>
<evidence type="ECO:0000256" key="6">
    <source>
        <dbReference type="ARBA" id="ARBA00023136"/>
    </source>
</evidence>
<dbReference type="PANTHER" id="PTHR30336">
    <property type="entry name" value="INNER MEMBRANE PROTEIN, PROBABLE PERMEASE"/>
    <property type="match status" value="1"/>
</dbReference>
<dbReference type="GO" id="GO:0005886">
    <property type="term" value="C:plasma membrane"/>
    <property type="evidence" value="ECO:0007669"/>
    <property type="project" value="UniProtKB-SubCell"/>
</dbReference>
<dbReference type="PANTHER" id="PTHR30336:SF0">
    <property type="entry name" value="PROTEIN SANA"/>
    <property type="match status" value="1"/>
</dbReference>
<gene>
    <name evidence="9" type="ordered locus">Oweho_2815</name>
</gene>
<comment type="function">
    <text evidence="7">Participates in the barrier function of the cell envelope.</text>
</comment>
<dbReference type="AlphaFoldDB" id="G8R0P8"/>
<dbReference type="RefSeq" id="WP_014203124.1">
    <property type="nucleotide sequence ID" value="NC_016599.1"/>
</dbReference>
<comment type="subcellular location">
    <subcellularLocation>
        <location evidence="1">Cell inner membrane</location>
        <topology evidence="1">Single-pass membrane protein</topology>
    </subcellularLocation>
</comment>